<proteinExistence type="predicted"/>
<organism evidence="2 3">
    <name type="scientific">Acanthamoeba castellanii (strain ATCC 30010 / Neff)</name>
    <dbReference type="NCBI Taxonomy" id="1257118"/>
    <lineage>
        <taxon>Eukaryota</taxon>
        <taxon>Amoebozoa</taxon>
        <taxon>Discosea</taxon>
        <taxon>Longamoebia</taxon>
        <taxon>Centramoebida</taxon>
        <taxon>Acanthamoebidae</taxon>
        <taxon>Acanthamoeba</taxon>
    </lineage>
</organism>
<accession>L8GDB3</accession>
<dbReference type="GeneID" id="14911526"/>
<evidence type="ECO:0000256" key="1">
    <source>
        <dbReference type="SAM" id="MobiDB-lite"/>
    </source>
</evidence>
<dbReference type="RefSeq" id="XP_004333128.1">
    <property type="nucleotide sequence ID" value="XM_004333080.1"/>
</dbReference>
<protein>
    <submittedName>
        <fullName evidence="2">Uncharacterized protein</fullName>
    </submittedName>
</protein>
<dbReference type="AlphaFoldDB" id="L8GDB3"/>
<feature type="compositionally biased region" description="Low complexity" evidence="1">
    <location>
        <begin position="37"/>
        <end position="52"/>
    </location>
</feature>
<feature type="region of interest" description="Disordered" evidence="1">
    <location>
        <begin position="35"/>
        <end position="87"/>
    </location>
</feature>
<dbReference type="VEuPathDB" id="AmoebaDB:ACA1_351930"/>
<name>L8GDB3_ACACF</name>
<dbReference type="KEGG" id="acan:ACA1_351930"/>
<gene>
    <name evidence="2" type="ORF">ACA1_351930</name>
</gene>
<keyword evidence="3" id="KW-1185">Reference proteome</keyword>
<dbReference type="EMBL" id="KB008157">
    <property type="protein sequence ID" value="ELR11115.1"/>
    <property type="molecule type" value="Genomic_DNA"/>
</dbReference>
<feature type="compositionally biased region" description="Polar residues" evidence="1">
    <location>
        <begin position="78"/>
        <end position="87"/>
    </location>
</feature>
<evidence type="ECO:0000313" key="3">
    <source>
        <dbReference type="Proteomes" id="UP000011083"/>
    </source>
</evidence>
<sequence length="125" mass="12776">MNGFARMRSGASRATPLCSFSGARSAASCSQRLRFGSSASQSSPFTSSSKASGRPGRTGAAPGTSTPAFEMPHINGASRRNSSAVSRYLNATNPRTVMPLAAATVRLSGLLDLLGESSGEDDDGC</sequence>
<reference evidence="2 3" key="1">
    <citation type="journal article" date="2013" name="Genome Biol.">
        <title>Genome of Acanthamoeba castellanii highlights extensive lateral gene transfer and early evolution of tyrosine kinase signaling.</title>
        <authorList>
            <person name="Clarke M."/>
            <person name="Lohan A.J."/>
            <person name="Liu B."/>
            <person name="Lagkouvardos I."/>
            <person name="Roy S."/>
            <person name="Zafar N."/>
            <person name="Bertelli C."/>
            <person name="Schilde C."/>
            <person name="Kianianmomeni A."/>
            <person name="Burglin T.R."/>
            <person name="Frech C."/>
            <person name="Turcotte B."/>
            <person name="Kopec K.O."/>
            <person name="Synnott J.M."/>
            <person name="Choo C."/>
            <person name="Paponov I."/>
            <person name="Finkler A."/>
            <person name="Soon Heng Tan C."/>
            <person name="Hutchins A.P."/>
            <person name="Weinmeier T."/>
            <person name="Rattei T."/>
            <person name="Chu J.S."/>
            <person name="Gimenez G."/>
            <person name="Irimia M."/>
            <person name="Rigden D.J."/>
            <person name="Fitzpatrick D.A."/>
            <person name="Lorenzo-Morales J."/>
            <person name="Bateman A."/>
            <person name="Chiu C.H."/>
            <person name="Tang P."/>
            <person name="Hegemann P."/>
            <person name="Fromm H."/>
            <person name="Raoult D."/>
            <person name="Greub G."/>
            <person name="Miranda-Saavedra D."/>
            <person name="Chen N."/>
            <person name="Nash P."/>
            <person name="Ginger M.L."/>
            <person name="Horn M."/>
            <person name="Schaap P."/>
            <person name="Caler L."/>
            <person name="Loftus B."/>
        </authorList>
    </citation>
    <scope>NUCLEOTIDE SEQUENCE [LARGE SCALE GENOMIC DNA]</scope>
    <source>
        <strain evidence="2 3">Neff</strain>
    </source>
</reference>
<dbReference type="Proteomes" id="UP000011083">
    <property type="component" value="Unassembled WGS sequence"/>
</dbReference>
<evidence type="ECO:0000313" key="2">
    <source>
        <dbReference type="EMBL" id="ELR11115.1"/>
    </source>
</evidence>